<organism evidence="4">
    <name type="scientific">marine metagenome</name>
    <dbReference type="NCBI Taxonomy" id="408172"/>
    <lineage>
        <taxon>unclassified sequences</taxon>
        <taxon>metagenomes</taxon>
        <taxon>ecological metagenomes</taxon>
    </lineage>
</organism>
<proteinExistence type="predicted"/>
<evidence type="ECO:0008006" key="5">
    <source>
        <dbReference type="Google" id="ProtNLM"/>
    </source>
</evidence>
<gene>
    <name evidence="4" type="ORF">METZ01_LOCUS63573</name>
</gene>
<evidence type="ECO:0000313" key="4">
    <source>
        <dbReference type="EMBL" id="SVA10719.1"/>
    </source>
</evidence>
<dbReference type="SUPFAM" id="SSF55347">
    <property type="entry name" value="Glyceraldehyde-3-phosphate dehydrogenase-like, C-terminal domain"/>
    <property type="match status" value="1"/>
</dbReference>
<accession>A0A381T4P5</accession>
<sequence length="300" mass="34358">MKKEKINIGVIGLGRIGKMHARNIHQNLPMFNLKSVADPAPDVDFIQSLENISFSKNTDNIISDKTIDAVIICSPTPTHYEIIKKCATHRKHVFCEKPLSFSENEIQKIIKMMRDHKFFIQVGLNRRFDQDFVIAKKKVDAGLIGDIHTIHITNHDAAIPGFKFLKSSGGMLFDLCIHDFDMLNFLTGEKIKEVYVNGNVFIEPRLKEIDDIDNAIITLELESGILCSIDSSRQTHYGYDQRIEIFGSKGIISVENKPESLYYFSNQESTETSKIKHSFIERYKDSYIAELKHFYTCIMS</sequence>
<dbReference type="Gene3D" id="3.40.50.720">
    <property type="entry name" value="NAD(P)-binding Rossmann-like Domain"/>
    <property type="match status" value="1"/>
</dbReference>
<dbReference type="Pfam" id="PF01408">
    <property type="entry name" value="GFO_IDH_MocA"/>
    <property type="match status" value="1"/>
</dbReference>
<dbReference type="AlphaFoldDB" id="A0A381T4P5"/>
<feature type="non-terminal residue" evidence="4">
    <location>
        <position position="1"/>
    </location>
</feature>
<feature type="domain" description="Gfo/Idh/MocA-like oxidoreductase N-terminal" evidence="2">
    <location>
        <begin position="6"/>
        <end position="123"/>
    </location>
</feature>
<dbReference type="SUPFAM" id="SSF51735">
    <property type="entry name" value="NAD(P)-binding Rossmann-fold domains"/>
    <property type="match status" value="1"/>
</dbReference>
<dbReference type="InterPro" id="IPR000683">
    <property type="entry name" value="Gfo/Idh/MocA-like_OxRdtase_N"/>
</dbReference>
<dbReference type="EMBL" id="UINC01003967">
    <property type="protein sequence ID" value="SVA10719.1"/>
    <property type="molecule type" value="Genomic_DNA"/>
</dbReference>
<dbReference type="GO" id="GO:0006740">
    <property type="term" value="P:NADPH regeneration"/>
    <property type="evidence" value="ECO:0007669"/>
    <property type="project" value="TreeGrafter"/>
</dbReference>
<dbReference type="InterPro" id="IPR055170">
    <property type="entry name" value="GFO_IDH_MocA-like_dom"/>
</dbReference>
<feature type="domain" description="GFO/IDH/MocA-like oxidoreductase" evidence="3">
    <location>
        <begin position="135"/>
        <end position="252"/>
    </location>
</feature>
<reference evidence="4" key="1">
    <citation type="submission" date="2018-05" db="EMBL/GenBank/DDBJ databases">
        <authorList>
            <person name="Lanie J.A."/>
            <person name="Ng W.-L."/>
            <person name="Kazmierczak K.M."/>
            <person name="Andrzejewski T.M."/>
            <person name="Davidsen T.M."/>
            <person name="Wayne K.J."/>
            <person name="Tettelin H."/>
            <person name="Glass J.I."/>
            <person name="Rusch D."/>
            <person name="Podicherti R."/>
            <person name="Tsui H.-C.T."/>
            <person name="Winkler M.E."/>
        </authorList>
    </citation>
    <scope>NUCLEOTIDE SEQUENCE</scope>
</reference>
<dbReference type="PANTHER" id="PTHR42840">
    <property type="entry name" value="NAD(P)-BINDING ROSSMANN-FOLD SUPERFAMILY PROTEIN-RELATED"/>
    <property type="match status" value="1"/>
</dbReference>
<keyword evidence="1" id="KW-0560">Oxidoreductase</keyword>
<protein>
    <recommendedName>
        <fullName evidence="5">Gfo/Idh/MocA-like oxidoreductase N-terminal domain-containing protein</fullName>
    </recommendedName>
</protein>
<feature type="non-terminal residue" evidence="4">
    <location>
        <position position="300"/>
    </location>
</feature>
<dbReference type="GO" id="GO:0000166">
    <property type="term" value="F:nucleotide binding"/>
    <property type="evidence" value="ECO:0007669"/>
    <property type="project" value="InterPro"/>
</dbReference>
<dbReference type="Pfam" id="PF22725">
    <property type="entry name" value="GFO_IDH_MocA_C3"/>
    <property type="match status" value="1"/>
</dbReference>
<evidence type="ECO:0000256" key="1">
    <source>
        <dbReference type="ARBA" id="ARBA00023002"/>
    </source>
</evidence>
<evidence type="ECO:0000259" key="3">
    <source>
        <dbReference type="Pfam" id="PF22725"/>
    </source>
</evidence>
<name>A0A381T4P5_9ZZZZ</name>
<dbReference type="PANTHER" id="PTHR42840:SF3">
    <property type="entry name" value="BINDING ROSSMANN FOLD OXIDOREDUCTASE, PUTATIVE (AFU_ORTHOLOGUE AFUA_2G10240)-RELATED"/>
    <property type="match status" value="1"/>
</dbReference>
<dbReference type="Gene3D" id="3.30.360.10">
    <property type="entry name" value="Dihydrodipicolinate Reductase, domain 2"/>
    <property type="match status" value="1"/>
</dbReference>
<evidence type="ECO:0000259" key="2">
    <source>
        <dbReference type="Pfam" id="PF01408"/>
    </source>
</evidence>
<dbReference type="GO" id="GO:0016491">
    <property type="term" value="F:oxidoreductase activity"/>
    <property type="evidence" value="ECO:0007669"/>
    <property type="project" value="UniProtKB-KW"/>
</dbReference>
<dbReference type="GO" id="GO:0005737">
    <property type="term" value="C:cytoplasm"/>
    <property type="evidence" value="ECO:0007669"/>
    <property type="project" value="TreeGrafter"/>
</dbReference>
<dbReference type="InterPro" id="IPR036291">
    <property type="entry name" value="NAD(P)-bd_dom_sf"/>
</dbReference>